<evidence type="ECO:0000313" key="2">
    <source>
        <dbReference type="Proteomes" id="UP001321473"/>
    </source>
</evidence>
<keyword evidence="2" id="KW-1185">Reference proteome</keyword>
<proteinExistence type="predicted"/>
<organism evidence="1 2">
    <name type="scientific">Amblyomma americanum</name>
    <name type="common">Lone star tick</name>
    <dbReference type="NCBI Taxonomy" id="6943"/>
    <lineage>
        <taxon>Eukaryota</taxon>
        <taxon>Metazoa</taxon>
        <taxon>Ecdysozoa</taxon>
        <taxon>Arthropoda</taxon>
        <taxon>Chelicerata</taxon>
        <taxon>Arachnida</taxon>
        <taxon>Acari</taxon>
        <taxon>Parasitiformes</taxon>
        <taxon>Ixodida</taxon>
        <taxon>Ixodoidea</taxon>
        <taxon>Ixodidae</taxon>
        <taxon>Amblyomminae</taxon>
        <taxon>Amblyomma</taxon>
    </lineage>
</organism>
<dbReference type="AlphaFoldDB" id="A0AAQ4EGV2"/>
<sequence length="292" mass="34063">MAFVPLEGKRAHVKEMINCTLQRLAKMNSFFTSFVMLVFANFTTGEELEVELIEEGVIDPNMRMLLFYNGWDKSLGRWYYQHETRYPYEKLIYVITRAYIKETREIMKKTSANWGAPDHVFNFPDISTLVFLHYVLEYMSSRAHELPEAAGCGSPMDDFLQGMQQNVTDEAKRLTIHSSTASYRTFFMAPVTSKEYRLKHMETWKRNGTTFESAHLLNEVDAYLKNRTINMALLEDTDWVTFLDITEQRMGSFSMTDSLISHPVAILVQKPKILSRKMLFVQPFSTQVYCVR</sequence>
<evidence type="ECO:0000313" key="1">
    <source>
        <dbReference type="EMBL" id="KAK8773922.1"/>
    </source>
</evidence>
<dbReference type="Proteomes" id="UP001321473">
    <property type="component" value="Unassembled WGS sequence"/>
</dbReference>
<accession>A0AAQ4EGV2</accession>
<reference evidence="1 2" key="1">
    <citation type="journal article" date="2023" name="Arcadia Sci">
        <title>De novo assembly of a long-read Amblyomma americanum tick genome.</title>
        <authorList>
            <person name="Chou S."/>
            <person name="Poskanzer K.E."/>
            <person name="Rollins M."/>
            <person name="Thuy-Boun P.S."/>
        </authorList>
    </citation>
    <scope>NUCLEOTIDE SEQUENCE [LARGE SCALE GENOMIC DNA]</scope>
    <source>
        <strain evidence="1">F_SG_1</strain>
        <tissue evidence="1">Salivary glands</tissue>
    </source>
</reference>
<comment type="caution">
    <text evidence="1">The sequence shown here is derived from an EMBL/GenBank/DDBJ whole genome shotgun (WGS) entry which is preliminary data.</text>
</comment>
<protein>
    <submittedName>
        <fullName evidence="1">Uncharacterized protein</fullName>
    </submittedName>
</protein>
<dbReference type="EMBL" id="JARKHS020016070">
    <property type="protein sequence ID" value="KAK8773922.1"/>
    <property type="molecule type" value="Genomic_DNA"/>
</dbReference>
<name>A0AAQ4EGV2_AMBAM</name>
<gene>
    <name evidence="1" type="ORF">V5799_011545</name>
</gene>